<reference evidence="4" key="1">
    <citation type="submission" date="2020-07" db="EMBL/GenBank/DDBJ databases">
        <authorList>
            <person name="Lin J."/>
        </authorList>
    </citation>
    <scope>NUCLEOTIDE SEQUENCE</scope>
</reference>
<dbReference type="GO" id="GO:0043622">
    <property type="term" value="P:cortical microtubule organization"/>
    <property type="evidence" value="ECO:0007669"/>
    <property type="project" value="InterPro"/>
</dbReference>
<feature type="region of interest" description="Disordered" evidence="3">
    <location>
        <begin position="50"/>
        <end position="86"/>
    </location>
</feature>
<keyword evidence="2" id="KW-0493">Microtubule</keyword>
<dbReference type="AlphaFoldDB" id="A0A6V7QNY0"/>
<evidence type="ECO:0000256" key="2">
    <source>
        <dbReference type="ARBA" id="ARBA00022701"/>
    </source>
</evidence>
<proteinExistence type="inferred from homology"/>
<evidence type="ECO:0000313" key="4">
    <source>
        <dbReference type="EMBL" id="CAD1844601.1"/>
    </source>
</evidence>
<sequence>MTQLNSSKMRWELWGGQSSLGYLFEQDENNPSSIKPTTKPQKPQLIEDAKNKPAKEATAPTKPISNNYQRAQGQNSGNFITGRPSTKVLSVPGGCSSLGYLFGDK</sequence>
<accession>A0A6V7QNY0</accession>
<name>A0A6V7QNY0_ANACO</name>
<feature type="compositionally biased region" description="Polar residues" evidence="3">
    <location>
        <begin position="29"/>
        <end position="41"/>
    </location>
</feature>
<dbReference type="PANTHER" id="PTHR33403">
    <property type="entry name" value="SPR1"/>
    <property type="match status" value="1"/>
</dbReference>
<evidence type="ECO:0000256" key="1">
    <source>
        <dbReference type="ARBA" id="ARBA00009656"/>
    </source>
</evidence>
<evidence type="ECO:0008006" key="5">
    <source>
        <dbReference type="Google" id="ProtNLM"/>
    </source>
</evidence>
<protein>
    <recommendedName>
        <fullName evidence="5">Protein SPIRAL1-like 5</fullName>
    </recommendedName>
</protein>
<evidence type="ECO:0000256" key="3">
    <source>
        <dbReference type="SAM" id="MobiDB-lite"/>
    </source>
</evidence>
<dbReference type="PANTHER" id="PTHR33403:SF19">
    <property type="entry name" value="PROTEIN SPIRAL1-LIKE 5"/>
    <property type="match status" value="1"/>
</dbReference>
<dbReference type="InterPro" id="IPR039613">
    <property type="entry name" value="SPR1/2/3/4/5"/>
</dbReference>
<feature type="region of interest" description="Disordered" evidence="3">
    <location>
        <begin position="25"/>
        <end position="44"/>
    </location>
</feature>
<gene>
    <name evidence="4" type="ORF">CB5_LOCUS27812</name>
</gene>
<dbReference type="EMBL" id="LR862137">
    <property type="protein sequence ID" value="CAD1844601.1"/>
    <property type="molecule type" value="Genomic_DNA"/>
</dbReference>
<dbReference type="GO" id="GO:0010005">
    <property type="term" value="C:cortical microtubule, transverse to long axis"/>
    <property type="evidence" value="ECO:0007669"/>
    <property type="project" value="TreeGrafter"/>
</dbReference>
<comment type="similarity">
    <text evidence="1">Belongs to the SPIRAL1 family.</text>
</comment>
<organism evidence="4">
    <name type="scientific">Ananas comosus var. bracteatus</name>
    <name type="common">red pineapple</name>
    <dbReference type="NCBI Taxonomy" id="296719"/>
    <lineage>
        <taxon>Eukaryota</taxon>
        <taxon>Viridiplantae</taxon>
        <taxon>Streptophyta</taxon>
        <taxon>Embryophyta</taxon>
        <taxon>Tracheophyta</taxon>
        <taxon>Spermatophyta</taxon>
        <taxon>Magnoliopsida</taxon>
        <taxon>Liliopsida</taxon>
        <taxon>Poales</taxon>
        <taxon>Bromeliaceae</taxon>
        <taxon>Bromelioideae</taxon>
        <taxon>Ananas</taxon>
    </lineage>
</organism>
<feature type="compositionally biased region" description="Polar residues" evidence="3">
    <location>
        <begin position="63"/>
        <end position="86"/>
    </location>
</feature>